<keyword evidence="2" id="KW-0472">Membrane</keyword>
<keyword evidence="7" id="KW-1185">Reference proteome</keyword>
<organism evidence="6 7">
    <name type="scientific">Qipengyuania oceanensis</name>
    <dbReference type="NCBI Taxonomy" id="1463597"/>
    <lineage>
        <taxon>Bacteria</taxon>
        <taxon>Pseudomonadati</taxon>
        <taxon>Pseudomonadota</taxon>
        <taxon>Alphaproteobacteria</taxon>
        <taxon>Sphingomonadales</taxon>
        <taxon>Erythrobacteraceae</taxon>
        <taxon>Qipengyuania</taxon>
    </lineage>
</organism>
<dbReference type="Gene3D" id="2.40.170.20">
    <property type="entry name" value="TonB-dependent receptor, beta-barrel domain"/>
    <property type="match status" value="1"/>
</dbReference>
<evidence type="ECO:0000256" key="4">
    <source>
        <dbReference type="SAM" id="MobiDB-lite"/>
    </source>
</evidence>
<keyword evidence="3" id="KW-0998">Cell outer membrane</keyword>
<dbReference type="GO" id="GO:0009279">
    <property type="term" value="C:cell outer membrane"/>
    <property type="evidence" value="ECO:0007669"/>
    <property type="project" value="UniProtKB-SubCell"/>
</dbReference>
<gene>
    <name evidence="6" type="ORF">GRI48_10995</name>
</gene>
<comment type="caution">
    <text evidence="6">The sequence shown here is derived from an EMBL/GenBank/DDBJ whole genome shotgun (WGS) entry which is preliminary data.</text>
</comment>
<comment type="subcellular location">
    <subcellularLocation>
        <location evidence="1">Cell outer membrane</location>
    </subcellularLocation>
</comment>
<dbReference type="Proteomes" id="UP000445582">
    <property type="component" value="Unassembled WGS sequence"/>
</dbReference>
<evidence type="ECO:0000256" key="1">
    <source>
        <dbReference type="ARBA" id="ARBA00004442"/>
    </source>
</evidence>
<protein>
    <submittedName>
        <fullName evidence="6">TonB-dependent receptor</fullName>
    </submittedName>
</protein>
<feature type="chain" id="PRO_5032670698" evidence="5">
    <location>
        <begin position="24"/>
        <end position="758"/>
    </location>
</feature>
<evidence type="ECO:0000256" key="3">
    <source>
        <dbReference type="ARBA" id="ARBA00023237"/>
    </source>
</evidence>
<evidence type="ECO:0000256" key="2">
    <source>
        <dbReference type="ARBA" id="ARBA00023136"/>
    </source>
</evidence>
<dbReference type="OrthoDB" id="7224136at2"/>
<sequence>MKTRTILLCATALGLGCHLPASAQEVDSSEPVIEDGGSVIVVTGARLRAQVDTDQAPILELNEEDIAAYGAGSIADLVDAVSSQTGSSRGRGGGRPVFLVNGMEVSSFREFRSYPPEAIRKVEVLPEEVAQKFGYPPDRRVMNFILKDNFSSREIEAEFEAPDRGGYWRNEQEATLLRIADGGRLNVNLEIEDSSGLTEGERGVIQASEPEPGAPDQAFFRSLVADTWNAEVTANWSKAFLDSGSSLSLNGTYERSESLSLSGLDPLQDYRVLTRENRSDTVSSGASYNRPLGNFRLSLTGDGTLSFGETQIDRRGASGFDLAEVETKAFVSKANLQGRVLSLPAGDVSASFAAGFDWKRIDSADTRSDVDFGLVRRRLSTGTNVTVPIAERDGAWGKIGDLSLGLRAGVENLSDFGTIGDYSVGLTWGVTRKLTLAATHIGSEAAPSLSQLGSPRVDNFNVPVFDFATGESVLATIVSGGNPDLLAETQRDWKFSANWELPEIEDARLSLEYIRNRSRDVTSSFPLLTPAIEAAFPDRVSRDADGTLLAIDQRPVTFAETAAERLVIGLTKSGSFGKAKVQEEGAGRRGGGGPPMMMGRGGDGKGRYFVNLNHTIELENSVLIAPGLPRLDLLDGGATSGYGLSRNTSTLEAGFFREGKGLRISGRYTGPSDVGTDQNRLRFGSLATLDLRVFADLGQLFEKEDGVLDDLRLSLKVDNLFDGRRKVTDVNGDTPLSYQPFLIDPTGRYLGIDIRKMF</sequence>
<dbReference type="SUPFAM" id="SSF56935">
    <property type="entry name" value="Porins"/>
    <property type="match status" value="1"/>
</dbReference>
<dbReference type="InterPro" id="IPR037066">
    <property type="entry name" value="Plug_dom_sf"/>
</dbReference>
<feature type="signal peptide" evidence="5">
    <location>
        <begin position="1"/>
        <end position="23"/>
    </location>
</feature>
<dbReference type="PANTHER" id="PTHR47234">
    <property type="match status" value="1"/>
</dbReference>
<keyword evidence="5" id="KW-0732">Signal</keyword>
<reference evidence="6 7" key="1">
    <citation type="submission" date="2019-12" db="EMBL/GenBank/DDBJ databases">
        <title>Genomic-based taxomic classification of the family Erythrobacteraceae.</title>
        <authorList>
            <person name="Xu L."/>
        </authorList>
    </citation>
    <scope>NUCLEOTIDE SEQUENCE [LARGE SCALE GENOMIC DNA]</scope>
    <source>
        <strain evidence="6 7">MCCC 1A09965</strain>
    </source>
</reference>
<dbReference type="RefSeq" id="WP_160675921.1">
    <property type="nucleotide sequence ID" value="NZ_WTYN01000002.1"/>
</dbReference>
<evidence type="ECO:0000313" key="6">
    <source>
        <dbReference type="EMBL" id="MXO63538.1"/>
    </source>
</evidence>
<dbReference type="InterPro" id="IPR036942">
    <property type="entry name" value="Beta-barrel_TonB_sf"/>
</dbReference>
<accession>A0A844YKI6</accession>
<name>A0A844YKI6_9SPHN</name>
<feature type="region of interest" description="Disordered" evidence="4">
    <location>
        <begin position="579"/>
        <end position="600"/>
    </location>
</feature>
<dbReference type="PROSITE" id="PS51257">
    <property type="entry name" value="PROKAR_LIPOPROTEIN"/>
    <property type="match status" value="1"/>
</dbReference>
<proteinExistence type="predicted"/>
<evidence type="ECO:0000313" key="7">
    <source>
        <dbReference type="Proteomes" id="UP000445582"/>
    </source>
</evidence>
<evidence type="ECO:0000256" key="5">
    <source>
        <dbReference type="SAM" id="SignalP"/>
    </source>
</evidence>
<dbReference type="PANTHER" id="PTHR47234:SF3">
    <property type="entry name" value="SECRETIN_TONB SHORT N-TERMINAL DOMAIN-CONTAINING PROTEIN"/>
    <property type="match status" value="1"/>
</dbReference>
<keyword evidence="6" id="KW-0675">Receptor</keyword>
<dbReference type="Gene3D" id="2.170.130.10">
    <property type="entry name" value="TonB-dependent receptor, plug domain"/>
    <property type="match status" value="1"/>
</dbReference>
<dbReference type="AlphaFoldDB" id="A0A844YKI6"/>
<dbReference type="EMBL" id="WTYN01000002">
    <property type="protein sequence ID" value="MXO63538.1"/>
    <property type="molecule type" value="Genomic_DNA"/>
</dbReference>